<evidence type="ECO:0000256" key="3">
    <source>
        <dbReference type="ARBA" id="ARBA00019052"/>
    </source>
</evidence>
<dbReference type="InterPro" id="IPR036910">
    <property type="entry name" value="HMG_box_dom_sf"/>
</dbReference>
<evidence type="ECO:0000256" key="7">
    <source>
        <dbReference type="ARBA" id="ARBA00023125"/>
    </source>
</evidence>
<dbReference type="KEGG" id="cbr:CBG_19513"/>
<feature type="DNA-binding region" description="HMG box" evidence="12">
    <location>
        <begin position="129"/>
        <end position="200"/>
    </location>
</feature>
<feature type="domain" description="HMG box" evidence="14">
    <location>
        <begin position="129"/>
        <end position="200"/>
    </location>
</feature>
<evidence type="ECO:0000259" key="14">
    <source>
        <dbReference type="PROSITE" id="PS50118"/>
    </source>
</evidence>
<dbReference type="EMBL" id="CP090892">
    <property type="protein sequence ID" value="ULU07962.1"/>
    <property type="molecule type" value="Genomic_DNA"/>
</dbReference>
<evidence type="ECO:0000256" key="11">
    <source>
        <dbReference type="ARBA" id="ARBA00045821"/>
    </source>
</evidence>
<feature type="compositionally biased region" description="Polar residues" evidence="13">
    <location>
        <begin position="208"/>
        <end position="238"/>
    </location>
</feature>
<comment type="subcellular location">
    <subcellularLocation>
        <location evidence="1">Nucleus speckle</location>
    </subcellularLocation>
</comment>
<evidence type="ECO:0000256" key="9">
    <source>
        <dbReference type="ARBA" id="ARBA00023163"/>
    </source>
</evidence>
<keyword evidence="6" id="KW-0726">Sexual differentiation</keyword>
<evidence type="ECO:0000256" key="10">
    <source>
        <dbReference type="ARBA" id="ARBA00032498"/>
    </source>
</evidence>
<feature type="compositionally biased region" description="Low complexity" evidence="13">
    <location>
        <begin position="239"/>
        <end position="249"/>
    </location>
</feature>
<gene>
    <name evidence="15" type="ORF">L3Y34_019192</name>
</gene>
<feature type="region of interest" description="Disordered" evidence="13">
    <location>
        <begin position="206"/>
        <end position="289"/>
    </location>
</feature>
<evidence type="ECO:0000313" key="16">
    <source>
        <dbReference type="Proteomes" id="UP000827892"/>
    </source>
</evidence>
<keyword evidence="4" id="KW-0221">Differentiation</keyword>
<dbReference type="GO" id="GO:0005516">
    <property type="term" value="F:calmodulin binding"/>
    <property type="evidence" value="ECO:0007669"/>
    <property type="project" value="UniProtKB-KW"/>
</dbReference>
<feature type="region of interest" description="Disordered" evidence="13">
    <location>
        <begin position="1"/>
        <end position="30"/>
    </location>
</feature>
<dbReference type="InterPro" id="IPR009071">
    <property type="entry name" value="HMG_box_dom"/>
</dbReference>
<comment type="similarity">
    <text evidence="2">Belongs to the SRY family.</text>
</comment>
<dbReference type="Proteomes" id="UP000827892">
    <property type="component" value="Chromosome II"/>
</dbReference>
<dbReference type="PANTHER" id="PTHR10270:SF161">
    <property type="entry name" value="SEX-DETERMINING REGION Y PROTEIN"/>
    <property type="match status" value="1"/>
</dbReference>
<evidence type="ECO:0000313" key="15">
    <source>
        <dbReference type="EMBL" id="ULU07962.1"/>
    </source>
</evidence>
<evidence type="ECO:0000256" key="4">
    <source>
        <dbReference type="ARBA" id="ARBA00022782"/>
    </source>
</evidence>
<evidence type="ECO:0000256" key="12">
    <source>
        <dbReference type="PROSITE-ProRule" id="PRU00267"/>
    </source>
</evidence>
<dbReference type="SUPFAM" id="SSF47095">
    <property type="entry name" value="HMG-box"/>
    <property type="match status" value="2"/>
</dbReference>
<dbReference type="GO" id="GO:0007548">
    <property type="term" value="P:sex differentiation"/>
    <property type="evidence" value="ECO:0007669"/>
    <property type="project" value="UniProtKB-KW"/>
</dbReference>
<evidence type="ECO:0000256" key="5">
    <source>
        <dbReference type="ARBA" id="ARBA00022860"/>
    </source>
</evidence>
<reference evidence="15 16" key="1">
    <citation type="submission" date="2022-05" db="EMBL/GenBank/DDBJ databases">
        <title>Chromosome-level reference genomes for two strains of Caenorhabditis briggsae: an improved platform for comparative genomics.</title>
        <authorList>
            <person name="Stevens L."/>
            <person name="Andersen E.C."/>
        </authorList>
    </citation>
    <scope>NUCLEOTIDE SEQUENCE [LARGE SCALE GENOMIC DNA]</scope>
    <source>
        <strain evidence="15">QX1410_ONT</strain>
        <tissue evidence="15">Whole-organism</tissue>
    </source>
</reference>
<comment type="function">
    <text evidence="11">Transcriptional regulator that controls a genetic switch in male development. It is necessary and sufficient for initiating male sex determination by directing the development of supporting cell precursors (pre-Sertoli cells) as Sertoli rather than granulosa cells. Involved in different aspects of gene regulation including promoter activation or repression. Binds to the DNA consensus sequence 5'-[AT]AACAA[AT]-3'. SRY HMG box recognizes DNA by partial intercalation in the minor groove and promotes DNA bending. Also involved in pre-mRNA splicing. In male adult brain involved in the maintenance of motor functions of dopaminergic neurons.</text>
</comment>
<dbReference type="GO" id="GO:0030154">
    <property type="term" value="P:cell differentiation"/>
    <property type="evidence" value="ECO:0007669"/>
    <property type="project" value="UniProtKB-KW"/>
</dbReference>
<feature type="compositionally biased region" description="Polar residues" evidence="13">
    <location>
        <begin position="277"/>
        <end position="289"/>
    </location>
</feature>
<dbReference type="PROSITE" id="PS50118">
    <property type="entry name" value="HMG_BOX_2"/>
    <property type="match status" value="2"/>
</dbReference>
<dbReference type="AlphaFoldDB" id="A0AAE9DP92"/>
<proteinExistence type="inferred from homology"/>
<evidence type="ECO:0000256" key="8">
    <source>
        <dbReference type="ARBA" id="ARBA00023159"/>
    </source>
</evidence>
<accession>A0AAE9DP92</accession>
<dbReference type="InterPro" id="IPR050140">
    <property type="entry name" value="SRY-related_HMG-box_TF-like"/>
</dbReference>
<sequence length="322" mass="37475">MRHMSNDRANTPDQHSESQEPPQKTKKQPLLAFGLWRADNQERYERIYPNRLPFEIVTKMKNEWRHQTSAKIKESYYAKEQELRRQRENGSLQAEQHRIEVSRREAEVVQRVFGTAQREVESPKRDEYVKRPLNPFMIFCKNRRAELAISEPGLHCSEICKRLGAEWANMSADKKKPFYDEAGKLKQQVNEEFHLHPNYKFHPRKRTATQMSEGTSSSFGLPDSQLSSPMRQRSFNMTSQPSTSSYASSNFHPPTPMPRDHSNMVPQPISAPRAPSTIPTNNAPRAQQDISISPRIEYPRTSGRPIRRGQENYGVRDLPVWF</sequence>
<keyword evidence="8" id="KW-0010">Activator</keyword>
<keyword evidence="5" id="KW-0112">Calmodulin-binding</keyword>
<organism evidence="15 16">
    <name type="scientific">Caenorhabditis briggsae</name>
    <dbReference type="NCBI Taxonomy" id="6238"/>
    <lineage>
        <taxon>Eukaryota</taxon>
        <taxon>Metazoa</taxon>
        <taxon>Ecdysozoa</taxon>
        <taxon>Nematoda</taxon>
        <taxon>Chromadorea</taxon>
        <taxon>Rhabditida</taxon>
        <taxon>Rhabditina</taxon>
        <taxon>Rhabditomorpha</taxon>
        <taxon>Rhabditoidea</taxon>
        <taxon>Rhabditidae</taxon>
        <taxon>Peloderinae</taxon>
        <taxon>Caenorhabditis</taxon>
    </lineage>
</organism>
<keyword evidence="7 12" id="KW-0238">DNA-binding</keyword>
<evidence type="ECO:0000256" key="6">
    <source>
        <dbReference type="ARBA" id="ARBA00022928"/>
    </source>
</evidence>
<dbReference type="GO" id="GO:0006357">
    <property type="term" value="P:regulation of transcription by RNA polymerase II"/>
    <property type="evidence" value="ECO:0007669"/>
    <property type="project" value="UniProtKB-ARBA"/>
</dbReference>
<dbReference type="GO" id="GO:0003677">
    <property type="term" value="F:DNA binding"/>
    <property type="evidence" value="ECO:0007669"/>
    <property type="project" value="UniProtKB-UniRule"/>
</dbReference>
<dbReference type="GO" id="GO:0016607">
    <property type="term" value="C:nuclear speck"/>
    <property type="evidence" value="ECO:0007669"/>
    <property type="project" value="UniProtKB-SubCell"/>
</dbReference>
<keyword evidence="9" id="KW-0804">Transcription</keyword>
<dbReference type="SMART" id="SM00398">
    <property type="entry name" value="HMG"/>
    <property type="match status" value="1"/>
</dbReference>
<evidence type="ECO:0000256" key="13">
    <source>
        <dbReference type="SAM" id="MobiDB-lite"/>
    </source>
</evidence>
<protein>
    <recommendedName>
        <fullName evidence="3">Sex-determining region Y protein</fullName>
    </recommendedName>
    <alternativeName>
        <fullName evidence="10">Testis-determining factor</fullName>
    </alternativeName>
</protein>
<feature type="DNA-binding region" description="HMG box" evidence="12">
    <location>
        <begin position="26"/>
        <end position="95"/>
    </location>
</feature>
<name>A0AAE9DP92_CAEBR</name>
<feature type="domain" description="HMG box" evidence="14">
    <location>
        <begin position="26"/>
        <end position="95"/>
    </location>
</feature>
<dbReference type="Gene3D" id="1.10.30.10">
    <property type="entry name" value="High mobility group box domain"/>
    <property type="match status" value="1"/>
</dbReference>
<keyword evidence="12" id="KW-0539">Nucleus</keyword>
<evidence type="ECO:0000256" key="1">
    <source>
        <dbReference type="ARBA" id="ARBA00004324"/>
    </source>
</evidence>
<evidence type="ECO:0000256" key="2">
    <source>
        <dbReference type="ARBA" id="ARBA00005998"/>
    </source>
</evidence>
<dbReference type="Pfam" id="PF00505">
    <property type="entry name" value="HMG_box"/>
    <property type="match status" value="1"/>
</dbReference>
<dbReference type="PANTHER" id="PTHR10270">
    <property type="entry name" value="SOX TRANSCRIPTION FACTOR"/>
    <property type="match status" value="1"/>
</dbReference>